<dbReference type="Proteomes" id="UP001054252">
    <property type="component" value="Unassembled WGS sequence"/>
</dbReference>
<comment type="caution">
    <text evidence="1">The sequence shown here is derived from an EMBL/GenBank/DDBJ whole genome shotgun (WGS) entry which is preliminary data.</text>
</comment>
<sequence>MQLLLERGTNLEAKDEMVQFLYTMFVQEVCYNCKFLLP</sequence>
<name>A0AAV5M904_9ROSI</name>
<gene>
    <name evidence="1" type="ORF">SLEP1_g53303</name>
</gene>
<protein>
    <submittedName>
        <fullName evidence="1">Uncharacterized protein</fullName>
    </submittedName>
</protein>
<evidence type="ECO:0000313" key="2">
    <source>
        <dbReference type="Proteomes" id="UP001054252"/>
    </source>
</evidence>
<evidence type="ECO:0000313" key="1">
    <source>
        <dbReference type="EMBL" id="GKV46315.1"/>
    </source>
</evidence>
<reference evidence="1 2" key="1">
    <citation type="journal article" date="2021" name="Commun. Biol.">
        <title>The genome of Shorea leprosula (Dipterocarpaceae) highlights the ecological relevance of drought in aseasonal tropical rainforests.</title>
        <authorList>
            <person name="Ng K.K.S."/>
            <person name="Kobayashi M.J."/>
            <person name="Fawcett J.A."/>
            <person name="Hatakeyama M."/>
            <person name="Paape T."/>
            <person name="Ng C.H."/>
            <person name="Ang C.C."/>
            <person name="Tnah L.H."/>
            <person name="Lee C.T."/>
            <person name="Nishiyama T."/>
            <person name="Sese J."/>
            <person name="O'Brien M.J."/>
            <person name="Copetti D."/>
            <person name="Mohd Noor M.I."/>
            <person name="Ong R.C."/>
            <person name="Putra M."/>
            <person name="Sireger I.Z."/>
            <person name="Indrioko S."/>
            <person name="Kosugi Y."/>
            <person name="Izuno A."/>
            <person name="Isagi Y."/>
            <person name="Lee S.L."/>
            <person name="Shimizu K.K."/>
        </authorList>
    </citation>
    <scope>NUCLEOTIDE SEQUENCE [LARGE SCALE GENOMIC DNA]</scope>
    <source>
        <strain evidence="1">214</strain>
    </source>
</reference>
<dbReference type="AlphaFoldDB" id="A0AAV5M904"/>
<accession>A0AAV5M904</accession>
<dbReference type="EMBL" id="BPVZ01000206">
    <property type="protein sequence ID" value="GKV46315.1"/>
    <property type="molecule type" value="Genomic_DNA"/>
</dbReference>
<keyword evidence="2" id="KW-1185">Reference proteome</keyword>
<organism evidence="1 2">
    <name type="scientific">Rubroshorea leprosula</name>
    <dbReference type="NCBI Taxonomy" id="152421"/>
    <lineage>
        <taxon>Eukaryota</taxon>
        <taxon>Viridiplantae</taxon>
        <taxon>Streptophyta</taxon>
        <taxon>Embryophyta</taxon>
        <taxon>Tracheophyta</taxon>
        <taxon>Spermatophyta</taxon>
        <taxon>Magnoliopsida</taxon>
        <taxon>eudicotyledons</taxon>
        <taxon>Gunneridae</taxon>
        <taxon>Pentapetalae</taxon>
        <taxon>rosids</taxon>
        <taxon>malvids</taxon>
        <taxon>Malvales</taxon>
        <taxon>Dipterocarpaceae</taxon>
        <taxon>Rubroshorea</taxon>
    </lineage>
</organism>
<proteinExistence type="predicted"/>